<gene>
    <name evidence="2" type="ORF">AMTR_s00150p00035870</name>
</gene>
<dbReference type="EMBL" id="KI393379">
    <property type="protein sequence ID" value="ERN08438.1"/>
    <property type="molecule type" value="Genomic_DNA"/>
</dbReference>
<evidence type="ECO:0000256" key="1">
    <source>
        <dbReference type="SAM" id="MobiDB-lite"/>
    </source>
</evidence>
<organism evidence="2 3">
    <name type="scientific">Amborella trichopoda</name>
    <dbReference type="NCBI Taxonomy" id="13333"/>
    <lineage>
        <taxon>Eukaryota</taxon>
        <taxon>Viridiplantae</taxon>
        <taxon>Streptophyta</taxon>
        <taxon>Embryophyta</taxon>
        <taxon>Tracheophyta</taxon>
        <taxon>Spermatophyta</taxon>
        <taxon>Magnoliopsida</taxon>
        <taxon>Amborellales</taxon>
        <taxon>Amborellaceae</taxon>
        <taxon>Amborella</taxon>
    </lineage>
</organism>
<evidence type="ECO:0000313" key="3">
    <source>
        <dbReference type="Proteomes" id="UP000017836"/>
    </source>
</evidence>
<protein>
    <submittedName>
        <fullName evidence="2">Uncharacterized protein</fullName>
    </submittedName>
</protein>
<proteinExistence type="predicted"/>
<dbReference type="HOGENOM" id="CLU_154838_0_0_1"/>
<dbReference type="AlphaFoldDB" id="W1PK91"/>
<reference evidence="3" key="1">
    <citation type="journal article" date="2013" name="Science">
        <title>The Amborella genome and the evolution of flowering plants.</title>
        <authorList>
            <consortium name="Amborella Genome Project"/>
        </authorList>
    </citation>
    <scope>NUCLEOTIDE SEQUENCE [LARGE SCALE GENOMIC DNA]</scope>
</reference>
<dbReference type="Gramene" id="ERN08438">
    <property type="protein sequence ID" value="ERN08438"/>
    <property type="gene ID" value="AMTR_s00150p00035870"/>
</dbReference>
<feature type="region of interest" description="Disordered" evidence="1">
    <location>
        <begin position="114"/>
        <end position="137"/>
    </location>
</feature>
<sequence>MNPYQSAPPFLQMILENGKQSQRNEVKKEVRESFRVLEVGRLGPKTREIELRLGHPGDYQALNCPSPVSKNGSFFGAKHGFQDTIASKPATSERNQKLSGPRNRATLATTCFSSLQKITSPKKPQPFFHQNRPRHRF</sequence>
<keyword evidence="3" id="KW-1185">Reference proteome</keyword>
<dbReference type="Proteomes" id="UP000017836">
    <property type="component" value="Unassembled WGS sequence"/>
</dbReference>
<accession>W1PK91</accession>
<evidence type="ECO:0000313" key="2">
    <source>
        <dbReference type="EMBL" id="ERN08438.1"/>
    </source>
</evidence>
<name>W1PK91_AMBTC</name>